<dbReference type="SUPFAM" id="SSF47757">
    <property type="entry name" value="Chemotaxis receptor methyltransferase CheR, N-terminal domain"/>
    <property type="match status" value="1"/>
</dbReference>
<dbReference type="InterPro" id="IPR022642">
    <property type="entry name" value="CheR_C"/>
</dbReference>
<dbReference type="SMART" id="SM00138">
    <property type="entry name" value="MeTrc"/>
    <property type="match status" value="1"/>
</dbReference>
<accession>A0ABZ2YDW9</accession>
<evidence type="ECO:0000256" key="3">
    <source>
        <dbReference type="ARBA" id="ARBA00022603"/>
    </source>
</evidence>
<dbReference type="InterPro" id="IPR050903">
    <property type="entry name" value="Bact_Chemotaxis_MeTrfase"/>
</dbReference>
<dbReference type="SUPFAM" id="SSF53335">
    <property type="entry name" value="S-adenosyl-L-methionine-dependent methyltransferases"/>
    <property type="match status" value="1"/>
</dbReference>
<dbReference type="Pfam" id="PF01739">
    <property type="entry name" value="CheR"/>
    <property type="match status" value="1"/>
</dbReference>
<dbReference type="InterPro" id="IPR000780">
    <property type="entry name" value="CheR_MeTrfase"/>
</dbReference>
<comment type="catalytic activity">
    <reaction evidence="1">
        <text>L-glutamyl-[protein] + S-adenosyl-L-methionine = [protein]-L-glutamate 5-O-methyl ester + S-adenosyl-L-homocysteine</text>
        <dbReference type="Rhea" id="RHEA:24452"/>
        <dbReference type="Rhea" id="RHEA-COMP:10208"/>
        <dbReference type="Rhea" id="RHEA-COMP:10311"/>
        <dbReference type="ChEBI" id="CHEBI:29973"/>
        <dbReference type="ChEBI" id="CHEBI:57856"/>
        <dbReference type="ChEBI" id="CHEBI:59789"/>
        <dbReference type="ChEBI" id="CHEBI:82795"/>
        <dbReference type="EC" id="2.1.1.80"/>
    </reaction>
</comment>
<dbReference type="RefSeq" id="WP_369018071.1">
    <property type="nucleotide sequence ID" value="NZ_CP121689.1"/>
</dbReference>
<dbReference type="PANTHER" id="PTHR24422:SF19">
    <property type="entry name" value="CHEMOTAXIS PROTEIN METHYLTRANSFERASE"/>
    <property type="match status" value="1"/>
</dbReference>
<name>A0ABZ2YDW9_9BACT</name>
<keyword evidence="8" id="KW-1185">Reference proteome</keyword>
<dbReference type="PROSITE" id="PS50123">
    <property type="entry name" value="CHER"/>
    <property type="match status" value="1"/>
</dbReference>
<sequence>MFSKAELERLRQAVLKKTGLDLGYYKENQLQRRLKFIIQRAGAKDVEEYVELFLTRPEVVEEFRNRFTINVSEFFRNPEKFEELGKKILPDILARKNSSALRVWSAGCSIGSEPYSLAILFEEKGLPGGYQIWATDVDYDALEEARGGVYSKDYLKNVPSELFKKYFVPESENRFAVRPLLKRHIVFEKHDLLRDEVKKRFDLVVCRNVVIYFEDEAKEIVFDKLAQSLERGGYLWIGSTERINNAQKFGLRYVSPFFYQKE</sequence>
<dbReference type="PANTHER" id="PTHR24422">
    <property type="entry name" value="CHEMOTAXIS PROTEIN METHYLTRANSFERASE"/>
    <property type="match status" value="1"/>
</dbReference>
<keyword evidence="5" id="KW-0949">S-adenosyl-L-methionine</keyword>
<keyword evidence="4" id="KW-0808">Transferase</keyword>
<dbReference type="Proteomes" id="UP001461341">
    <property type="component" value="Chromosome"/>
</dbReference>
<evidence type="ECO:0000256" key="1">
    <source>
        <dbReference type="ARBA" id="ARBA00001541"/>
    </source>
</evidence>
<dbReference type="InterPro" id="IPR022641">
    <property type="entry name" value="CheR_N"/>
</dbReference>
<protein>
    <recommendedName>
        <fullName evidence="2">protein-glutamate O-methyltransferase</fullName>
        <ecNumber evidence="2">2.1.1.80</ecNumber>
    </recommendedName>
</protein>
<dbReference type="Pfam" id="PF03705">
    <property type="entry name" value="CheR_N"/>
    <property type="match status" value="1"/>
</dbReference>
<evidence type="ECO:0000313" key="7">
    <source>
        <dbReference type="EMBL" id="WZL75918.1"/>
    </source>
</evidence>
<feature type="domain" description="CheR-type methyltransferase" evidence="6">
    <location>
        <begin position="1"/>
        <end position="262"/>
    </location>
</feature>
<evidence type="ECO:0000259" key="6">
    <source>
        <dbReference type="PROSITE" id="PS50123"/>
    </source>
</evidence>
<dbReference type="Gene3D" id="3.40.50.150">
    <property type="entry name" value="Vaccinia Virus protein VP39"/>
    <property type="match status" value="1"/>
</dbReference>
<keyword evidence="3" id="KW-0489">Methyltransferase</keyword>
<dbReference type="EC" id="2.1.1.80" evidence="2"/>
<evidence type="ECO:0000256" key="2">
    <source>
        <dbReference type="ARBA" id="ARBA00012534"/>
    </source>
</evidence>
<gene>
    <name evidence="7" type="ORF">QBE54_10095</name>
</gene>
<dbReference type="InterPro" id="IPR036804">
    <property type="entry name" value="CheR_N_sf"/>
</dbReference>
<organism evidence="7 8">
    <name type="scientific">Thermatribacter velox</name>
    <dbReference type="NCBI Taxonomy" id="3039681"/>
    <lineage>
        <taxon>Bacteria</taxon>
        <taxon>Pseudomonadati</taxon>
        <taxon>Atribacterota</taxon>
        <taxon>Atribacteria</taxon>
        <taxon>Atribacterales</taxon>
        <taxon>Thermatribacteraceae</taxon>
        <taxon>Thermatribacter</taxon>
    </lineage>
</organism>
<reference evidence="7 8" key="1">
    <citation type="submission" date="2023-03" db="EMBL/GenBank/DDBJ databases">
        <title>Novel Species.</title>
        <authorList>
            <person name="Ma S."/>
        </authorList>
    </citation>
    <scope>NUCLEOTIDE SEQUENCE [LARGE SCALE GENOMIC DNA]</scope>
    <source>
        <strain evidence="7 8">B11</strain>
    </source>
</reference>
<evidence type="ECO:0000256" key="4">
    <source>
        <dbReference type="ARBA" id="ARBA00022679"/>
    </source>
</evidence>
<evidence type="ECO:0000313" key="8">
    <source>
        <dbReference type="Proteomes" id="UP001461341"/>
    </source>
</evidence>
<dbReference type="InterPro" id="IPR029063">
    <property type="entry name" value="SAM-dependent_MTases_sf"/>
</dbReference>
<dbReference type="Gene3D" id="1.10.155.10">
    <property type="entry name" value="Chemotaxis receptor methyltransferase CheR, N-terminal domain"/>
    <property type="match status" value="1"/>
</dbReference>
<dbReference type="EMBL" id="CP121689">
    <property type="protein sequence ID" value="WZL75918.1"/>
    <property type="molecule type" value="Genomic_DNA"/>
</dbReference>
<dbReference type="PRINTS" id="PR00996">
    <property type="entry name" value="CHERMTFRASE"/>
</dbReference>
<proteinExistence type="predicted"/>
<evidence type="ECO:0000256" key="5">
    <source>
        <dbReference type="ARBA" id="ARBA00022691"/>
    </source>
</evidence>